<sequence length="279" mass="30962">MLAHRVIWSLLFMVGILAVSKQLAPAWKEFISIFTQFRSAIGILLASSFISINWFIFIWAVNSDHVIEASLGYYINPLLNVLLGVLFLKESLTRWQIVSFSLAFVGVGILTMNYGAVPWAALSLGLSFALYGLFKKLVNAGALVGLTIETLLVTPIALLYLYWIHHQPGFSSAFSFTQLDTTVLLVVSGVATAVPLLLFAIGARRISLSLIGFLQYIAPTIMLLLGIFLFNEPFSRVQFLSFLLIWIGLILFTTSKTPAFQRIVSMRSRSKDGQNEKAC</sequence>
<dbReference type="RefSeq" id="WP_306807425.1">
    <property type="nucleotide sequence ID" value="NZ_CP020814.1"/>
</dbReference>
<evidence type="ECO:0000256" key="3">
    <source>
        <dbReference type="ARBA" id="ARBA00022448"/>
    </source>
</evidence>
<dbReference type="NCBIfam" id="TIGR00688">
    <property type="entry name" value="rarD"/>
    <property type="match status" value="1"/>
</dbReference>
<reference evidence="10 11" key="1">
    <citation type="submission" date="2017-04" db="EMBL/GenBank/DDBJ databases">
        <title>Bacillus krulwichiae AM31D Genome sequencing and assembly.</title>
        <authorList>
            <person name="Krulwich T.A."/>
            <person name="Anastor L."/>
            <person name="Ehrlich R."/>
            <person name="Ehrlich G.D."/>
            <person name="Janto B."/>
        </authorList>
    </citation>
    <scope>NUCLEOTIDE SEQUENCE [LARGE SCALE GENOMIC DNA]</scope>
    <source>
        <strain evidence="10 11">AM31D</strain>
    </source>
</reference>
<evidence type="ECO:0000256" key="4">
    <source>
        <dbReference type="ARBA" id="ARBA00022475"/>
    </source>
</evidence>
<feature type="transmembrane region" description="Helical" evidence="8">
    <location>
        <begin position="71"/>
        <end position="88"/>
    </location>
</feature>
<keyword evidence="11" id="KW-1185">Reference proteome</keyword>
<feature type="transmembrane region" description="Helical" evidence="8">
    <location>
        <begin position="141"/>
        <end position="163"/>
    </location>
</feature>
<dbReference type="SUPFAM" id="SSF103481">
    <property type="entry name" value="Multidrug resistance efflux transporter EmrE"/>
    <property type="match status" value="2"/>
</dbReference>
<feature type="transmembrane region" description="Helical" evidence="8">
    <location>
        <begin position="95"/>
        <end position="111"/>
    </location>
</feature>
<feature type="transmembrane region" description="Helical" evidence="8">
    <location>
        <begin position="213"/>
        <end position="231"/>
    </location>
</feature>
<keyword evidence="5 8" id="KW-0812">Transmembrane</keyword>
<dbReference type="Pfam" id="PF00892">
    <property type="entry name" value="EamA"/>
    <property type="match status" value="2"/>
</dbReference>
<evidence type="ECO:0000256" key="7">
    <source>
        <dbReference type="ARBA" id="ARBA00023136"/>
    </source>
</evidence>
<evidence type="ECO:0000256" key="2">
    <source>
        <dbReference type="ARBA" id="ARBA00007362"/>
    </source>
</evidence>
<keyword evidence="3" id="KW-0813">Transport</keyword>
<proteinExistence type="inferred from homology"/>
<protein>
    <submittedName>
        <fullName evidence="10">Putative DMT superfamily transporter inner membrane protein</fullName>
    </submittedName>
</protein>
<comment type="subcellular location">
    <subcellularLocation>
        <location evidence="1">Cell membrane</location>
        <topology evidence="1">Multi-pass membrane protein</topology>
    </subcellularLocation>
</comment>
<feature type="transmembrane region" description="Helical" evidence="8">
    <location>
        <begin position="183"/>
        <end position="201"/>
    </location>
</feature>
<accession>A0A1X9MHA9</accession>
<evidence type="ECO:0000256" key="6">
    <source>
        <dbReference type="ARBA" id="ARBA00022989"/>
    </source>
</evidence>
<feature type="transmembrane region" description="Helical" evidence="8">
    <location>
        <begin position="39"/>
        <end position="59"/>
    </location>
</feature>
<feature type="domain" description="EamA" evidence="9">
    <location>
        <begin position="2"/>
        <end position="111"/>
    </location>
</feature>
<feature type="transmembrane region" description="Helical" evidence="8">
    <location>
        <begin position="117"/>
        <end position="134"/>
    </location>
</feature>
<evidence type="ECO:0000256" key="1">
    <source>
        <dbReference type="ARBA" id="ARBA00004651"/>
    </source>
</evidence>
<feature type="domain" description="EamA" evidence="9">
    <location>
        <begin position="120"/>
        <end position="253"/>
    </location>
</feature>
<keyword evidence="6 8" id="KW-1133">Transmembrane helix</keyword>
<comment type="similarity">
    <text evidence="2">Belongs to the EamA transporter family.</text>
</comment>
<gene>
    <name evidence="10" type="ORF">BkAM31D_24830</name>
</gene>
<keyword evidence="4" id="KW-1003">Cell membrane</keyword>
<organism evidence="10 11">
    <name type="scientific">Halalkalibacter krulwichiae</name>
    <dbReference type="NCBI Taxonomy" id="199441"/>
    <lineage>
        <taxon>Bacteria</taxon>
        <taxon>Bacillati</taxon>
        <taxon>Bacillota</taxon>
        <taxon>Bacilli</taxon>
        <taxon>Bacillales</taxon>
        <taxon>Bacillaceae</taxon>
        <taxon>Halalkalibacter</taxon>
    </lineage>
</organism>
<dbReference type="InterPro" id="IPR037185">
    <property type="entry name" value="EmrE-like"/>
</dbReference>
<feature type="transmembrane region" description="Helical" evidence="8">
    <location>
        <begin position="6"/>
        <end position="27"/>
    </location>
</feature>
<evidence type="ECO:0000313" key="11">
    <source>
        <dbReference type="Proteomes" id="UP000193006"/>
    </source>
</evidence>
<evidence type="ECO:0000259" key="9">
    <source>
        <dbReference type="Pfam" id="PF00892"/>
    </source>
</evidence>
<evidence type="ECO:0000256" key="5">
    <source>
        <dbReference type="ARBA" id="ARBA00022692"/>
    </source>
</evidence>
<dbReference type="KEGG" id="bkw:BkAM31D_24830"/>
<dbReference type="GO" id="GO:0005886">
    <property type="term" value="C:plasma membrane"/>
    <property type="evidence" value="ECO:0007669"/>
    <property type="project" value="UniProtKB-SubCell"/>
</dbReference>
<dbReference type="EMBL" id="CP020814">
    <property type="protein sequence ID" value="ARK32828.1"/>
    <property type="molecule type" value="Genomic_DNA"/>
</dbReference>
<dbReference type="Proteomes" id="UP000193006">
    <property type="component" value="Chromosome"/>
</dbReference>
<evidence type="ECO:0000256" key="8">
    <source>
        <dbReference type="SAM" id="Phobius"/>
    </source>
</evidence>
<evidence type="ECO:0000313" key="10">
    <source>
        <dbReference type="EMBL" id="ARK32828.1"/>
    </source>
</evidence>
<feature type="transmembrane region" description="Helical" evidence="8">
    <location>
        <begin position="237"/>
        <end position="259"/>
    </location>
</feature>
<dbReference type="InterPro" id="IPR000620">
    <property type="entry name" value="EamA_dom"/>
</dbReference>
<name>A0A1X9MHA9_9BACI</name>
<dbReference type="InterPro" id="IPR004626">
    <property type="entry name" value="RarD"/>
</dbReference>
<dbReference type="AlphaFoldDB" id="A0A1X9MHA9"/>
<keyword evidence="7 8" id="KW-0472">Membrane</keyword>